<dbReference type="PANTHER" id="PTHR43433">
    <property type="entry name" value="HYDROLASE, ALPHA/BETA FOLD FAMILY PROTEIN"/>
    <property type="match status" value="1"/>
</dbReference>
<dbReference type="AlphaFoldDB" id="A0A363NX22"/>
<feature type="domain" description="AB hydrolase-1" evidence="1">
    <location>
        <begin position="23"/>
        <end position="278"/>
    </location>
</feature>
<evidence type="ECO:0000313" key="3">
    <source>
        <dbReference type="Proteomes" id="UP000250831"/>
    </source>
</evidence>
<organism evidence="2 3">
    <name type="scientific">Sphingobacterium athyrii</name>
    <dbReference type="NCBI Taxonomy" id="2152717"/>
    <lineage>
        <taxon>Bacteria</taxon>
        <taxon>Pseudomonadati</taxon>
        <taxon>Bacteroidota</taxon>
        <taxon>Sphingobacteriia</taxon>
        <taxon>Sphingobacteriales</taxon>
        <taxon>Sphingobacteriaceae</taxon>
        <taxon>Sphingobacterium</taxon>
    </lineage>
</organism>
<sequence length="298" mass="33592">MGYTELKNATIYYEVFGAENNKTIVLISGLNTQMTRWELPFCNKLAEEGFRVICFDNRDCGKSTFTTYDSNDSYSFSLNDFLQHPEKYPAPYSLLDMADDIKDLLHSLGIRNANIVGRSMGGIIAQLFASRYPEMTQTLTLLISSSFNPALPKPDDALVKKMTSSSVNFEDNREAYLKEKIGFMKAIYGSRYILNEEKEQALIIEDEIRKSSLVRPYRQIVALVTYIFNPNVLIDIQAPTIVIHGNEDPLFSIEHATDIKNNISGSQLIIKNGMGHAIPDSLFPSLVKDISDFIAKTE</sequence>
<dbReference type="InterPro" id="IPR000073">
    <property type="entry name" value="AB_hydrolase_1"/>
</dbReference>
<reference evidence="2 3" key="1">
    <citation type="submission" date="2018-04" db="EMBL/GenBank/DDBJ databases">
        <title>Sphingobacterium sp. M46 Genome.</title>
        <authorList>
            <person name="Cheng J."/>
            <person name="Li Y."/>
        </authorList>
    </citation>
    <scope>NUCLEOTIDE SEQUENCE [LARGE SCALE GENOMIC DNA]</scope>
    <source>
        <strain evidence="2 3">M46</strain>
    </source>
</reference>
<dbReference type="SUPFAM" id="SSF53474">
    <property type="entry name" value="alpha/beta-Hydrolases"/>
    <property type="match status" value="1"/>
</dbReference>
<dbReference type="OrthoDB" id="2247630at2"/>
<evidence type="ECO:0000313" key="2">
    <source>
        <dbReference type="EMBL" id="PUV25297.1"/>
    </source>
</evidence>
<keyword evidence="3" id="KW-1185">Reference proteome</keyword>
<dbReference type="PANTHER" id="PTHR43433:SF5">
    <property type="entry name" value="AB HYDROLASE-1 DOMAIN-CONTAINING PROTEIN"/>
    <property type="match status" value="1"/>
</dbReference>
<dbReference type="Gene3D" id="3.40.50.1820">
    <property type="entry name" value="alpha/beta hydrolase"/>
    <property type="match status" value="1"/>
</dbReference>
<dbReference type="InterPro" id="IPR029058">
    <property type="entry name" value="AB_hydrolase_fold"/>
</dbReference>
<evidence type="ECO:0000259" key="1">
    <source>
        <dbReference type="Pfam" id="PF00561"/>
    </source>
</evidence>
<dbReference type="EMBL" id="QCXX01000002">
    <property type="protein sequence ID" value="PUV25297.1"/>
    <property type="molecule type" value="Genomic_DNA"/>
</dbReference>
<dbReference type="RefSeq" id="WP_108633632.1">
    <property type="nucleotide sequence ID" value="NZ_QCXX01000002.1"/>
</dbReference>
<protein>
    <submittedName>
        <fullName evidence="2">Alpha/beta hydrolase</fullName>
    </submittedName>
</protein>
<keyword evidence="2" id="KW-0378">Hydrolase</keyword>
<dbReference type="Pfam" id="PF00561">
    <property type="entry name" value="Abhydrolase_1"/>
    <property type="match status" value="1"/>
</dbReference>
<proteinExistence type="predicted"/>
<name>A0A363NX22_9SPHI</name>
<accession>A0A363NX22</accession>
<dbReference type="InterPro" id="IPR050471">
    <property type="entry name" value="AB_hydrolase"/>
</dbReference>
<dbReference type="GO" id="GO:0016787">
    <property type="term" value="F:hydrolase activity"/>
    <property type="evidence" value="ECO:0007669"/>
    <property type="project" value="UniProtKB-KW"/>
</dbReference>
<gene>
    <name evidence="2" type="ORF">DCO56_10245</name>
</gene>
<comment type="caution">
    <text evidence="2">The sequence shown here is derived from an EMBL/GenBank/DDBJ whole genome shotgun (WGS) entry which is preliminary data.</text>
</comment>
<dbReference type="Proteomes" id="UP000250831">
    <property type="component" value="Unassembled WGS sequence"/>
</dbReference>